<accession>A0AA40KRI1</accession>
<protein>
    <submittedName>
        <fullName evidence="1">Uncharacterized protein</fullName>
    </submittedName>
</protein>
<name>A0AA40KRI1_9HYME</name>
<dbReference type="AlphaFoldDB" id="A0AA40KRI1"/>
<reference evidence="1" key="1">
    <citation type="submission" date="2021-10" db="EMBL/GenBank/DDBJ databases">
        <title>Melipona bicolor Genome sequencing and assembly.</title>
        <authorList>
            <person name="Araujo N.S."/>
            <person name="Arias M.C."/>
        </authorList>
    </citation>
    <scope>NUCLEOTIDE SEQUENCE</scope>
    <source>
        <strain evidence="1">USP_2M_L1-L4_2017</strain>
        <tissue evidence="1">Whole body</tissue>
    </source>
</reference>
<sequence>MRLTGSNWKGQRIYEERIRRGKRNTLTVLETKDEKARNGKGYKRWESEDFRRKQKFHFIDQKIEAERGGGLGISWPALMANDGEDQISVFTFEQQLPRGKLMEEATDTVFHWVESKGQGGGMLMKNLKPKASAANDAER</sequence>
<dbReference type="EMBL" id="JAHYIQ010000007">
    <property type="protein sequence ID" value="KAK1130209.1"/>
    <property type="molecule type" value="Genomic_DNA"/>
</dbReference>
<dbReference type="Proteomes" id="UP001177670">
    <property type="component" value="Unassembled WGS sequence"/>
</dbReference>
<organism evidence="1 2">
    <name type="scientific">Melipona bicolor</name>
    <dbReference type="NCBI Taxonomy" id="60889"/>
    <lineage>
        <taxon>Eukaryota</taxon>
        <taxon>Metazoa</taxon>
        <taxon>Ecdysozoa</taxon>
        <taxon>Arthropoda</taxon>
        <taxon>Hexapoda</taxon>
        <taxon>Insecta</taxon>
        <taxon>Pterygota</taxon>
        <taxon>Neoptera</taxon>
        <taxon>Endopterygota</taxon>
        <taxon>Hymenoptera</taxon>
        <taxon>Apocrita</taxon>
        <taxon>Aculeata</taxon>
        <taxon>Apoidea</taxon>
        <taxon>Anthophila</taxon>
        <taxon>Apidae</taxon>
        <taxon>Melipona</taxon>
    </lineage>
</organism>
<evidence type="ECO:0000313" key="1">
    <source>
        <dbReference type="EMBL" id="KAK1130209.1"/>
    </source>
</evidence>
<gene>
    <name evidence="1" type="ORF">K0M31_018349</name>
</gene>
<comment type="caution">
    <text evidence="1">The sequence shown here is derived from an EMBL/GenBank/DDBJ whole genome shotgun (WGS) entry which is preliminary data.</text>
</comment>
<proteinExistence type="predicted"/>
<evidence type="ECO:0000313" key="2">
    <source>
        <dbReference type="Proteomes" id="UP001177670"/>
    </source>
</evidence>
<keyword evidence="2" id="KW-1185">Reference proteome</keyword>